<accession>A0A8H7SLA5</accession>
<name>A0A8H7SLA5_9FUNG</name>
<dbReference type="InterPro" id="IPR009836">
    <property type="entry name" value="GRDP-like"/>
</dbReference>
<keyword evidence="2" id="KW-1185">Reference proteome</keyword>
<dbReference type="AlphaFoldDB" id="A0A8H7SLA5"/>
<dbReference type="Pfam" id="PF07173">
    <property type="entry name" value="GRDP-like"/>
    <property type="match status" value="2"/>
</dbReference>
<sequence>MLYNADASLEEETNNSPVLDTVVNISSCYYYLSLLERFANTIKDMTETELKYYLVRAESRYSKWIFHKSFKMLLPRKTPPLDVAFFWHAHMLSPLRYYEDMKKNFNSDRRNISLPLKEIYHSRHEPTKESLKQWHKLMVMDLKSRNLGFSGLPKDNNITKFLLNCCELGKQNFDAGPDRIEEFLARFQDRLGSPSTSEKPTRSREEFMASIKSTYLCTPYRSSIDMLMAVSRLLGFTTKVTSQIDWKSSDEIARSIQRYREFLHITQCSPTLIPVPTIDVDLVWHTHMLHPKNYRQFSIKHLKRVINHDDNIPLEDIDKRIRQFIFAKRHYRQGSVEDKASIHSNSKKSRFGITIRSRSNSSTSLIFPDKTFGGVYSGDIEISNVENETFDEIIDDYSYHDRRTVSTFIQFKNSEEAQQKLFDLVKPSGLGFIG</sequence>
<comment type="caution">
    <text evidence="1">The sequence shown here is derived from an EMBL/GenBank/DDBJ whole genome shotgun (WGS) entry which is preliminary data.</text>
</comment>
<dbReference type="PANTHER" id="PTHR34365">
    <property type="entry name" value="ENOLASE (DUF1399)"/>
    <property type="match status" value="1"/>
</dbReference>
<gene>
    <name evidence="1" type="ORF">INT48_008325</name>
</gene>
<organism evidence="1 2">
    <name type="scientific">Thamnidium elegans</name>
    <dbReference type="NCBI Taxonomy" id="101142"/>
    <lineage>
        <taxon>Eukaryota</taxon>
        <taxon>Fungi</taxon>
        <taxon>Fungi incertae sedis</taxon>
        <taxon>Mucoromycota</taxon>
        <taxon>Mucoromycotina</taxon>
        <taxon>Mucoromycetes</taxon>
        <taxon>Mucorales</taxon>
        <taxon>Mucorineae</taxon>
        <taxon>Mucoraceae</taxon>
        <taxon>Thamnidium</taxon>
    </lineage>
</organism>
<evidence type="ECO:0000313" key="1">
    <source>
        <dbReference type="EMBL" id="KAG2230520.1"/>
    </source>
</evidence>
<dbReference type="Proteomes" id="UP000613177">
    <property type="component" value="Unassembled WGS sequence"/>
</dbReference>
<dbReference type="EMBL" id="JAEPRE010000197">
    <property type="protein sequence ID" value="KAG2230520.1"/>
    <property type="molecule type" value="Genomic_DNA"/>
</dbReference>
<reference evidence="1" key="1">
    <citation type="submission" date="2021-01" db="EMBL/GenBank/DDBJ databases">
        <title>Metabolic potential, ecology and presence of endohyphal bacteria is reflected in genomic diversity of Mucoromycotina.</title>
        <authorList>
            <person name="Muszewska A."/>
            <person name="Okrasinska A."/>
            <person name="Steczkiewicz K."/>
            <person name="Drgas O."/>
            <person name="Orlowska M."/>
            <person name="Perlinska-Lenart U."/>
            <person name="Aleksandrzak-Piekarczyk T."/>
            <person name="Szatraj K."/>
            <person name="Zielenkiewicz U."/>
            <person name="Pilsyk S."/>
            <person name="Malc E."/>
            <person name="Mieczkowski P."/>
            <person name="Kruszewska J.S."/>
            <person name="Biernat P."/>
            <person name="Pawlowska J."/>
        </authorList>
    </citation>
    <scope>NUCLEOTIDE SEQUENCE</scope>
    <source>
        <strain evidence="1">WA0000018081</strain>
    </source>
</reference>
<evidence type="ECO:0000313" key="2">
    <source>
        <dbReference type="Proteomes" id="UP000613177"/>
    </source>
</evidence>
<dbReference type="PANTHER" id="PTHR34365:SF7">
    <property type="entry name" value="GLYCINE-RICH DOMAIN-CONTAINING PROTEIN 1"/>
    <property type="match status" value="1"/>
</dbReference>
<protein>
    <submittedName>
        <fullName evidence="1">Uncharacterized protein</fullName>
    </submittedName>
</protein>
<proteinExistence type="predicted"/>